<accession>A0A0A9CUD7</accession>
<protein>
    <submittedName>
        <fullName evidence="1">Uncharacterized protein</fullName>
    </submittedName>
</protein>
<sequence>MPLAMMTKYQMAFMISISLAMGQHQYLCPLLLNCEPNHFRIKSTGKLYWSTEVKILS</sequence>
<organism evidence="1">
    <name type="scientific">Arundo donax</name>
    <name type="common">Giant reed</name>
    <name type="synonym">Donax arundinaceus</name>
    <dbReference type="NCBI Taxonomy" id="35708"/>
    <lineage>
        <taxon>Eukaryota</taxon>
        <taxon>Viridiplantae</taxon>
        <taxon>Streptophyta</taxon>
        <taxon>Embryophyta</taxon>
        <taxon>Tracheophyta</taxon>
        <taxon>Spermatophyta</taxon>
        <taxon>Magnoliopsida</taxon>
        <taxon>Liliopsida</taxon>
        <taxon>Poales</taxon>
        <taxon>Poaceae</taxon>
        <taxon>PACMAD clade</taxon>
        <taxon>Arundinoideae</taxon>
        <taxon>Arundineae</taxon>
        <taxon>Arundo</taxon>
    </lineage>
</organism>
<dbReference type="EMBL" id="GBRH01218704">
    <property type="protein sequence ID" value="JAD79191.1"/>
    <property type="molecule type" value="Transcribed_RNA"/>
</dbReference>
<reference evidence="1" key="2">
    <citation type="journal article" date="2015" name="Data Brief">
        <title>Shoot transcriptome of the giant reed, Arundo donax.</title>
        <authorList>
            <person name="Barrero R.A."/>
            <person name="Guerrero F.D."/>
            <person name="Moolhuijzen P."/>
            <person name="Goolsby J.A."/>
            <person name="Tidwell J."/>
            <person name="Bellgard S.E."/>
            <person name="Bellgard M.I."/>
        </authorList>
    </citation>
    <scope>NUCLEOTIDE SEQUENCE</scope>
    <source>
        <tissue evidence="1">Shoot tissue taken approximately 20 cm above the soil surface</tissue>
    </source>
</reference>
<evidence type="ECO:0000313" key="1">
    <source>
        <dbReference type="EMBL" id="JAD79191.1"/>
    </source>
</evidence>
<proteinExistence type="predicted"/>
<name>A0A0A9CUD7_ARUDO</name>
<reference evidence="1" key="1">
    <citation type="submission" date="2014-09" db="EMBL/GenBank/DDBJ databases">
        <authorList>
            <person name="Magalhaes I.L.F."/>
            <person name="Oliveira U."/>
            <person name="Santos F.R."/>
            <person name="Vidigal T.H.D.A."/>
            <person name="Brescovit A.D."/>
            <person name="Santos A.J."/>
        </authorList>
    </citation>
    <scope>NUCLEOTIDE SEQUENCE</scope>
    <source>
        <tissue evidence="1">Shoot tissue taken approximately 20 cm above the soil surface</tissue>
    </source>
</reference>
<dbReference type="AlphaFoldDB" id="A0A0A9CUD7"/>